<name>A0AAV4SLH2_9ARAC</name>
<protein>
    <submittedName>
        <fullName evidence="1">Uncharacterized protein</fullName>
    </submittedName>
</protein>
<accession>A0AAV4SLH2</accession>
<dbReference type="Proteomes" id="UP001054837">
    <property type="component" value="Unassembled WGS sequence"/>
</dbReference>
<dbReference type="AlphaFoldDB" id="A0AAV4SLH2"/>
<reference evidence="1 2" key="1">
    <citation type="submission" date="2021-06" db="EMBL/GenBank/DDBJ databases">
        <title>Caerostris darwini draft genome.</title>
        <authorList>
            <person name="Kono N."/>
            <person name="Arakawa K."/>
        </authorList>
    </citation>
    <scope>NUCLEOTIDE SEQUENCE [LARGE SCALE GENOMIC DNA]</scope>
</reference>
<evidence type="ECO:0000313" key="2">
    <source>
        <dbReference type="Proteomes" id="UP001054837"/>
    </source>
</evidence>
<proteinExistence type="predicted"/>
<sequence length="136" mass="15504">MPTREQPVNKRPILSLAGGWDRWRRKQIRRWRIGKKKSNQIKKRGAGGGTSSLLDTWIIGLSRRIRRPIPPGNLEKHKGPGPEIITFGIVTRFAPFLRFASRDSAHNLPGKVWTQFSMRDCDSNLLCVLISFRASS</sequence>
<gene>
    <name evidence="1" type="ORF">CDAR_32781</name>
</gene>
<comment type="caution">
    <text evidence="1">The sequence shown here is derived from an EMBL/GenBank/DDBJ whole genome shotgun (WGS) entry which is preliminary data.</text>
</comment>
<keyword evidence="2" id="KW-1185">Reference proteome</keyword>
<dbReference type="EMBL" id="BPLQ01008042">
    <property type="protein sequence ID" value="GIY34184.1"/>
    <property type="molecule type" value="Genomic_DNA"/>
</dbReference>
<evidence type="ECO:0000313" key="1">
    <source>
        <dbReference type="EMBL" id="GIY34184.1"/>
    </source>
</evidence>
<organism evidence="1 2">
    <name type="scientific">Caerostris darwini</name>
    <dbReference type="NCBI Taxonomy" id="1538125"/>
    <lineage>
        <taxon>Eukaryota</taxon>
        <taxon>Metazoa</taxon>
        <taxon>Ecdysozoa</taxon>
        <taxon>Arthropoda</taxon>
        <taxon>Chelicerata</taxon>
        <taxon>Arachnida</taxon>
        <taxon>Araneae</taxon>
        <taxon>Araneomorphae</taxon>
        <taxon>Entelegynae</taxon>
        <taxon>Araneoidea</taxon>
        <taxon>Araneidae</taxon>
        <taxon>Caerostris</taxon>
    </lineage>
</organism>